<organism evidence="1 2">
    <name type="scientific">Coniosporium tulheliwenetii</name>
    <dbReference type="NCBI Taxonomy" id="3383036"/>
    <lineage>
        <taxon>Eukaryota</taxon>
        <taxon>Fungi</taxon>
        <taxon>Dikarya</taxon>
        <taxon>Ascomycota</taxon>
        <taxon>Pezizomycotina</taxon>
        <taxon>Dothideomycetes</taxon>
        <taxon>Dothideomycetes incertae sedis</taxon>
        <taxon>Coniosporium</taxon>
    </lineage>
</organism>
<dbReference type="Proteomes" id="UP001172680">
    <property type="component" value="Unassembled WGS sequence"/>
</dbReference>
<dbReference type="EMBL" id="JAPDRP010000013">
    <property type="protein sequence ID" value="KAJ9642577.1"/>
    <property type="molecule type" value="Genomic_DNA"/>
</dbReference>
<name>A0ACC2Z4C4_9PEZI</name>
<evidence type="ECO:0000313" key="2">
    <source>
        <dbReference type="Proteomes" id="UP001172680"/>
    </source>
</evidence>
<gene>
    <name evidence="1" type="ORF">H2199_004958</name>
</gene>
<sequence length="196" mass="22038">MVRRITFADGISWVARLRLPELNGVFGGRDALDNACALKIEIASMKFFKSKTSIPVPEVYSYNVDPTNDVGAPYILMDYIHGTVAIELRMARNGYSDLFGTPDQDQRFRQQTAKVQATLSSFKFDQIGSLYQNEETLEFFIGLDLKTGKGPGRRQRTTTPTLHFEQSKSDVQESPSFTVPVLFKHLISLYGDNGSR</sequence>
<reference evidence="1" key="1">
    <citation type="submission" date="2022-10" db="EMBL/GenBank/DDBJ databases">
        <title>Culturing micro-colonial fungi from biological soil crusts in the Mojave desert and describing Neophaeococcomyces mojavensis, and introducing the new genera and species Taxawa tesnikishii.</title>
        <authorList>
            <person name="Kurbessoian T."/>
            <person name="Stajich J.E."/>
        </authorList>
    </citation>
    <scope>NUCLEOTIDE SEQUENCE</scope>
    <source>
        <strain evidence="1">JES_115</strain>
    </source>
</reference>
<evidence type="ECO:0000313" key="1">
    <source>
        <dbReference type="EMBL" id="KAJ9642577.1"/>
    </source>
</evidence>
<proteinExistence type="predicted"/>
<protein>
    <submittedName>
        <fullName evidence="1">Uncharacterized protein</fullName>
    </submittedName>
</protein>
<comment type="caution">
    <text evidence="1">The sequence shown here is derived from an EMBL/GenBank/DDBJ whole genome shotgun (WGS) entry which is preliminary data.</text>
</comment>
<accession>A0ACC2Z4C4</accession>
<keyword evidence="2" id="KW-1185">Reference proteome</keyword>